<dbReference type="GO" id="GO:0051301">
    <property type="term" value="P:cell division"/>
    <property type="evidence" value="ECO:0007669"/>
    <property type="project" value="InterPro"/>
</dbReference>
<proteinExistence type="predicted"/>
<evidence type="ECO:0000256" key="6">
    <source>
        <dbReference type="SAM" id="Phobius"/>
    </source>
</evidence>
<name>I4EMV5_9BACT</name>
<evidence type="ECO:0000256" key="3">
    <source>
        <dbReference type="ARBA" id="ARBA00022960"/>
    </source>
</evidence>
<comment type="caution">
    <text evidence="7">The sequence shown here is derived from an EMBL/GenBank/DDBJ whole genome shotgun (WGS) entry which is preliminary data.</text>
</comment>
<organism evidence="7 8">
    <name type="scientific">Nitrolancea hollandica Lb</name>
    <dbReference type="NCBI Taxonomy" id="1129897"/>
    <lineage>
        <taxon>Bacteria</taxon>
        <taxon>Pseudomonadati</taxon>
        <taxon>Thermomicrobiota</taxon>
        <taxon>Thermomicrobia</taxon>
        <taxon>Sphaerobacterales</taxon>
        <taxon>Sphaerobacterineae</taxon>
        <taxon>Sphaerobacteraceae</taxon>
        <taxon>Nitrolancea</taxon>
    </lineage>
</organism>
<keyword evidence="2 6" id="KW-0812">Transmembrane</keyword>
<keyword evidence="3" id="KW-0133">Cell shape</keyword>
<dbReference type="GO" id="GO:0005886">
    <property type="term" value="C:plasma membrane"/>
    <property type="evidence" value="ECO:0007669"/>
    <property type="project" value="TreeGrafter"/>
</dbReference>
<feature type="transmembrane region" description="Helical" evidence="6">
    <location>
        <begin position="274"/>
        <end position="299"/>
    </location>
</feature>
<dbReference type="PANTHER" id="PTHR30474">
    <property type="entry name" value="CELL CYCLE PROTEIN"/>
    <property type="match status" value="1"/>
</dbReference>
<evidence type="ECO:0000313" key="7">
    <source>
        <dbReference type="EMBL" id="CCF86018.1"/>
    </source>
</evidence>
<feature type="transmembrane region" description="Helical" evidence="6">
    <location>
        <begin position="82"/>
        <end position="102"/>
    </location>
</feature>
<evidence type="ECO:0000256" key="2">
    <source>
        <dbReference type="ARBA" id="ARBA00022692"/>
    </source>
</evidence>
<dbReference type="Pfam" id="PF01098">
    <property type="entry name" value="FTSW_RODA_SPOVE"/>
    <property type="match status" value="1"/>
</dbReference>
<dbReference type="GO" id="GO:0008360">
    <property type="term" value="P:regulation of cell shape"/>
    <property type="evidence" value="ECO:0007669"/>
    <property type="project" value="UniProtKB-KW"/>
</dbReference>
<protein>
    <submittedName>
        <fullName evidence="7">Cell cycle protein</fullName>
    </submittedName>
</protein>
<evidence type="ECO:0000256" key="4">
    <source>
        <dbReference type="ARBA" id="ARBA00022989"/>
    </source>
</evidence>
<comment type="subcellular location">
    <subcellularLocation>
        <location evidence="1">Membrane</location>
        <topology evidence="1">Multi-pass membrane protein</topology>
    </subcellularLocation>
</comment>
<feature type="transmembrane region" description="Helical" evidence="6">
    <location>
        <begin position="311"/>
        <end position="332"/>
    </location>
</feature>
<feature type="transmembrane region" description="Helical" evidence="6">
    <location>
        <begin position="344"/>
        <end position="366"/>
    </location>
</feature>
<keyword evidence="4 6" id="KW-1133">Transmembrane helix</keyword>
<feature type="transmembrane region" description="Helical" evidence="6">
    <location>
        <begin position="147"/>
        <end position="164"/>
    </location>
</feature>
<dbReference type="GO" id="GO:0015648">
    <property type="term" value="F:lipid-linked peptidoglycan transporter activity"/>
    <property type="evidence" value="ECO:0007669"/>
    <property type="project" value="TreeGrafter"/>
</dbReference>
<dbReference type="GO" id="GO:0032153">
    <property type="term" value="C:cell division site"/>
    <property type="evidence" value="ECO:0007669"/>
    <property type="project" value="TreeGrafter"/>
</dbReference>
<dbReference type="Proteomes" id="UP000004221">
    <property type="component" value="Unassembled WGS sequence"/>
</dbReference>
<reference evidence="7 8" key="1">
    <citation type="journal article" date="2012" name="ISME J.">
        <title>Nitrification expanded: discovery, physiology and genomics of a nitrite-oxidizing bacterium from the phylum Chloroflexi.</title>
        <authorList>
            <person name="Sorokin D.Y."/>
            <person name="Lucker S."/>
            <person name="Vejmelkova D."/>
            <person name="Kostrikina N.A."/>
            <person name="Kleerebezem R."/>
            <person name="Rijpstra W.I."/>
            <person name="Damste J.S."/>
            <person name="Le Paslier D."/>
            <person name="Muyzer G."/>
            <person name="Wagner M."/>
            <person name="van Loosdrecht M.C."/>
            <person name="Daims H."/>
        </authorList>
    </citation>
    <scope>NUCLEOTIDE SEQUENCE [LARGE SCALE GENOMIC DNA]</scope>
    <source>
        <strain evidence="8">none</strain>
    </source>
</reference>
<accession>I4EMV5</accession>
<evidence type="ECO:0000256" key="5">
    <source>
        <dbReference type="ARBA" id="ARBA00023136"/>
    </source>
</evidence>
<dbReference type="OrthoDB" id="9812661at2"/>
<sequence length="381" mass="41573">MVRPISGLNQSHGRSATWAAFDPFIVITTIVLIGFGLITIWSASGAEPLSLSSPVIRQAVNAFIGLAFMLALTLLDYRYVRTFAWVIYGGTLALLVLVEIVGRAIGGSSRWIDFGFFTLQPSEMAKLAVIIALASFISSRGDEMTRLTNFILSGLIVAIPAAIVFQQPDLGTASVFAFVWLIMMLMSGTRLLYLGGLIVAAIPFSFVAWKFIMLDYMRERLLISYQPERDYFGAGFNIIQAQITIGAGGWLGHGLTGSTQSQLDLLRVRTTDFIFAHAMGMFGFVGALALFVTFGILLWRTMHVIQATKDSFGQMMATGITAMIFFQAFVNVGMNVGLMPVTGIPLPFISLGGSSLWTMLASLGLLQSILIHHRRLGFQPD</sequence>
<dbReference type="InterPro" id="IPR011923">
    <property type="entry name" value="RodA/MrdB"/>
</dbReference>
<feature type="transmembrane region" description="Helical" evidence="6">
    <location>
        <begin position="191"/>
        <end position="212"/>
    </location>
</feature>
<keyword evidence="5 6" id="KW-0472">Membrane</keyword>
<dbReference type="RefSeq" id="WP_008481491.1">
    <property type="nucleotide sequence ID" value="NZ_CAGS01000623.1"/>
</dbReference>
<feature type="transmembrane region" description="Helical" evidence="6">
    <location>
        <begin position="55"/>
        <end position="75"/>
    </location>
</feature>
<dbReference type="PANTHER" id="PTHR30474:SF1">
    <property type="entry name" value="PEPTIDOGLYCAN GLYCOSYLTRANSFERASE MRDB"/>
    <property type="match status" value="1"/>
</dbReference>
<dbReference type="NCBIfam" id="TIGR02210">
    <property type="entry name" value="rodA_shape"/>
    <property type="match status" value="1"/>
</dbReference>
<evidence type="ECO:0000256" key="1">
    <source>
        <dbReference type="ARBA" id="ARBA00004141"/>
    </source>
</evidence>
<feature type="transmembrane region" description="Helical" evidence="6">
    <location>
        <begin position="114"/>
        <end position="135"/>
    </location>
</feature>
<dbReference type="InterPro" id="IPR001182">
    <property type="entry name" value="FtsW/RodA"/>
</dbReference>
<dbReference type="AlphaFoldDB" id="I4EMV5"/>
<gene>
    <name evidence="7" type="ORF">NITHO_660009</name>
</gene>
<feature type="transmembrane region" description="Helical" evidence="6">
    <location>
        <begin position="21"/>
        <end position="43"/>
    </location>
</feature>
<dbReference type="EMBL" id="CAGS01000623">
    <property type="protein sequence ID" value="CCF86018.1"/>
    <property type="molecule type" value="Genomic_DNA"/>
</dbReference>
<evidence type="ECO:0000313" key="8">
    <source>
        <dbReference type="Proteomes" id="UP000004221"/>
    </source>
</evidence>
<keyword evidence="8" id="KW-1185">Reference proteome</keyword>